<feature type="compositionally biased region" description="Basic and acidic residues" evidence="1">
    <location>
        <begin position="361"/>
        <end position="375"/>
    </location>
</feature>
<feature type="region of interest" description="Disordered" evidence="1">
    <location>
        <begin position="881"/>
        <end position="904"/>
    </location>
</feature>
<protein>
    <submittedName>
        <fullName evidence="2">(pine wood nematode) hypothetical protein</fullName>
    </submittedName>
</protein>
<dbReference type="Proteomes" id="UP000582659">
    <property type="component" value="Unassembled WGS sequence"/>
</dbReference>
<feature type="region of interest" description="Disordered" evidence="1">
    <location>
        <begin position="618"/>
        <end position="644"/>
    </location>
</feature>
<dbReference type="EMBL" id="CAJFDI010000001">
    <property type="protein sequence ID" value="CAD5208773.1"/>
    <property type="molecule type" value="Genomic_DNA"/>
</dbReference>
<feature type="region of interest" description="Disordered" evidence="1">
    <location>
        <begin position="95"/>
        <end position="123"/>
    </location>
</feature>
<feature type="compositionally biased region" description="Low complexity" evidence="1">
    <location>
        <begin position="628"/>
        <end position="640"/>
    </location>
</feature>
<evidence type="ECO:0000313" key="3">
    <source>
        <dbReference type="Proteomes" id="UP000659654"/>
    </source>
</evidence>
<proteinExistence type="predicted"/>
<gene>
    <name evidence="2" type="ORF">BXYJ_LOCUS1009</name>
</gene>
<comment type="caution">
    <text evidence="2">The sequence shown here is derived from an EMBL/GenBank/DDBJ whole genome shotgun (WGS) entry which is preliminary data.</text>
</comment>
<keyword evidence="3" id="KW-1185">Reference proteome</keyword>
<feature type="region of interest" description="Disordered" evidence="1">
    <location>
        <begin position="361"/>
        <end position="384"/>
    </location>
</feature>
<evidence type="ECO:0000256" key="1">
    <source>
        <dbReference type="SAM" id="MobiDB-lite"/>
    </source>
</evidence>
<organism evidence="2 3">
    <name type="scientific">Bursaphelenchus xylophilus</name>
    <name type="common">Pinewood nematode worm</name>
    <name type="synonym">Aphelenchoides xylophilus</name>
    <dbReference type="NCBI Taxonomy" id="6326"/>
    <lineage>
        <taxon>Eukaryota</taxon>
        <taxon>Metazoa</taxon>
        <taxon>Ecdysozoa</taxon>
        <taxon>Nematoda</taxon>
        <taxon>Chromadorea</taxon>
        <taxon>Rhabditida</taxon>
        <taxon>Tylenchina</taxon>
        <taxon>Tylenchomorpha</taxon>
        <taxon>Aphelenchoidea</taxon>
        <taxon>Aphelenchoididae</taxon>
        <taxon>Bursaphelenchus</taxon>
    </lineage>
</organism>
<dbReference type="Proteomes" id="UP000659654">
    <property type="component" value="Unassembled WGS sequence"/>
</dbReference>
<feature type="compositionally biased region" description="Basic and acidic residues" evidence="1">
    <location>
        <begin position="881"/>
        <end position="895"/>
    </location>
</feature>
<sequence length="2243" mass="255197">MSEYRLKTIFKAKLEATGDQRLLEYQDHLESLLTQVLSEFQLNAGLRQELNELVFEERISAARSFFAQTVASSDVIPRIQTDRQMIEEVGHHGEVNVTQFDDPPPSTSIPVDPSASSSSDNCEEPIQKDDFSLAIQSVKYGISFKKYLGTKELPKSSNFWNELEEGPEWILITFGELAVPISQNGKFNVYSFNFGSISQSVGYLSTMLKNVRKVKDVVLYPSAEWFFQWDSSNRSMGSLEEGVISLISLCNILDNSPFRTLHWLGFPVDPKDNHFKGRLGIWNRVMATVFKEHGKFVDLHMFCPFDLEQIERPDEEKASLLDDETNAFLLMEAMNYLMDSECTNIIGFTSSEDEVDVEEKKIDRSSEKQVHESLKSPKQSDTFPGKVLTISRTEDEHSLSQYEDALSDIAALDMNSPNGEGQIQEETVDLDETLVHPEEDVSTEHTVMLKTKVAMEESCHIVMTDSIPKENAEAIALLPEEPLYAHLELCLSADEQALARMFKRRIRFDVQRMDVNIISKPYYNVVRKYEPFFEDPQVFLGDDRLFGRALKAFIKTLITKVRLEDLGNMFKEDLKKIEFLAFRCQELLNQPNKVVGKYCLGNLKDIFCREVGAEEAVNTFDDPPPSTSIPVDPSASSSSDNCEEPIQKDDFSLAIQSVKYGISFKKYLGTKELPKSSNFWNELEEGPEWILITFGELAVPISQNGKFNVYSFNFGSISQSVGYLSTMLKNVRKVKDVVLYPSAEWFFQWDSSNRSMGSLEEGVISLISLCNILDNSPFRTLHWLGFPVDPKDNHFKGRLGIWNRVMATVFKEHGKFVDLHMFCPFDLEQIERPDEEKASLLDDETNAFLLMEAMNYLMDSECTNIIGFTSSEDEVDVEEKKIDRSSEKQVHESLKSPKQSDTFPGKVLTISRTEDEHSLSQYEDALSDIAALDMNSPNGEGQIQEETVDLDETLVHPEEDVSTEHTVMLKTKVAMEESCHIVMTDSIPKENAEAIALLPEEPLYAHLELCLSADEQALARMFKRRIRFDVQRMDVNIISKPYYNVVRKYEPFFEDPQVFLGDDRLFGRALKAFIKTLITKVRLEDLGNMFKEDLKKIEFLAFRCQELLNQPNKVVGKYCLGNLKDIFCREVGAEEAVNTDYMKKAGKSEVNVKPRPADPLPVFENNFVGGVLKKVVEEGGIDSVIGNIRTGLMLVGDQDLGILFTENFIKPTSCVGCNITPLITTTALSRIFMRVSPYFKNEELVAVDKFCCMGFEVNSALAKMIKVFNPEMMGKMYRQELDGINPKGKEIKGLLQHDDNTVGMTAYLLIQQTLFDDKNNNSKKKTLKNAKRVPCEHKGELDPEATKSFPLNQKFVNLVRTQMEASNAPEVVNLTKELIQKVKDNVLGRRFRTKIVQALGHKGVEAGIYGIVASLERGIQQEAFWASQDCCIGKKIRDTITLLLNYPLVEQGDAFRRELLLTRLYFEEKFPNFDRLLEEDRELLAAIMSCVVKKLLCDGNDSSDGINCLHPHPEYIVDPELFDKVLQTIKQCGDYSKLLHNPLKTSKHIRKMIAEHNDFMERGLKCQMDNVGKTFNEFWEALIRGNFEKMVTNFNRNIVRSPTDDSTTSLLRKAAYLLVKETEVGGFQNWDELFSITQRFDALSVTVPIAKILLIDIETLGTMYRKCLRGLNVKNEEICAVLKSPDHILGRFAVVTMYYLLFPEEANKSKAVLPKVSGKMQPLSLDREFYNEVEKMVEQQPEQYKESLRKKMELITDETLGRRFRTHIAELAAVKNKAEYVIMKSLVLLDPFFKSPEVCSKRSPCCFGRALRSILKIVLSLTFLDVMLSLRRNGDLHTCIFSTASRRHLKGGDDSLEFSGMATLYMLDKMLFKSPIPTDGSTCRHEIAPDEENDIFKQALITIGKEEKLTTVLHNPKESQKRLKDIIKSEVEERWGPVDLNLDEVEIRFSELVFKLSKSGFPLVATYFKLSLLNIDESVKSTTTILKKAIVDVFFESEDMDFHIPYTREECAGFDAHFFGYTVGDSIFKMILMECDDVGESFRRSLKKFVGNDPRIESLLKKCDDYLGIFFFVLIDILLLCDVDGSGEDDSLIHKILSPEELAFGSFEELERKVAASPPRLIASSMRKVLAFNQKDQSLMAENFKDIIFGTMRLLTPQLEGLSDDEIAQIKDKKLAQYLKDFIKKALSMDTNVGSVVKSATSAIRNLHPTLRLQIPAHNAYWTTVIFLSIKKLISDRDVVDTL</sequence>
<name>A0A7I8XAI9_BURXY</name>
<reference evidence="2" key="1">
    <citation type="submission" date="2020-09" db="EMBL/GenBank/DDBJ databases">
        <authorList>
            <person name="Kikuchi T."/>
        </authorList>
    </citation>
    <scope>NUCLEOTIDE SEQUENCE</scope>
    <source>
        <strain evidence="2">Ka4C1</strain>
    </source>
</reference>
<dbReference type="EMBL" id="CAJFCV020000001">
    <property type="protein sequence ID" value="CAG9082841.1"/>
    <property type="molecule type" value="Genomic_DNA"/>
</dbReference>
<evidence type="ECO:0000313" key="2">
    <source>
        <dbReference type="EMBL" id="CAD5208773.1"/>
    </source>
</evidence>
<accession>A0A7I8XAI9</accession>
<feature type="compositionally biased region" description="Low complexity" evidence="1">
    <location>
        <begin position="108"/>
        <end position="120"/>
    </location>
</feature>